<dbReference type="GO" id="GO:0009014">
    <property type="term" value="F:succinyl-diaminopimelate desuccinylase activity"/>
    <property type="evidence" value="ECO:0007669"/>
    <property type="project" value="TreeGrafter"/>
</dbReference>
<dbReference type="GO" id="GO:0046872">
    <property type="term" value="F:metal ion binding"/>
    <property type="evidence" value="ECO:0007669"/>
    <property type="project" value="UniProtKB-KW"/>
</dbReference>
<dbReference type="OrthoDB" id="9761532at2"/>
<dbReference type="Proteomes" id="UP000289856">
    <property type="component" value="Chromosome"/>
</dbReference>
<dbReference type="GO" id="GO:0006508">
    <property type="term" value="P:proteolysis"/>
    <property type="evidence" value="ECO:0007669"/>
    <property type="project" value="UniProtKB-KW"/>
</dbReference>
<evidence type="ECO:0000256" key="3">
    <source>
        <dbReference type="ARBA" id="ARBA00022801"/>
    </source>
</evidence>
<protein>
    <submittedName>
        <fullName evidence="5">Acetylornithine deacetylase</fullName>
    </submittedName>
</protein>
<evidence type="ECO:0000259" key="4">
    <source>
        <dbReference type="Pfam" id="PF07687"/>
    </source>
</evidence>
<evidence type="ECO:0000313" key="6">
    <source>
        <dbReference type="Proteomes" id="UP000289856"/>
    </source>
</evidence>
<dbReference type="GO" id="GO:0005829">
    <property type="term" value="C:cytosol"/>
    <property type="evidence" value="ECO:0007669"/>
    <property type="project" value="TreeGrafter"/>
</dbReference>
<dbReference type="AlphaFoldDB" id="A0A3T1CZG5"/>
<dbReference type="Pfam" id="PF01546">
    <property type="entry name" value="Peptidase_M20"/>
    <property type="match status" value="1"/>
</dbReference>
<dbReference type="InterPro" id="IPR011650">
    <property type="entry name" value="Peptidase_M20_dimer"/>
</dbReference>
<dbReference type="KEGG" id="cohn:KCTCHS21_06420"/>
<organism evidence="5 6">
    <name type="scientific">Cohnella abietis</name>
    <dbReference type="NCBI Taxonomy" id="2507935"/>
    <lineage>
        <taxon>Bacteria</taxon>
        <taxon>Bacillati</taxon>
        <taxon>Bacillota</taxon>
        <taxon>Bacilli</taxon>
        <taxon>Bacillales</taxon>
        <taxon>Paenibacillaceae</taxon>
        <taxon>Cohnella</taxon>
    </lineage>
</organism>
<dbReference type="SUPFAM" id="SSF53187">
    <property type="entry name" value="Zn-dependent exopeptidases"/>
    <property type="match status" value="1"/>
</dbReference>
<evidence type="ECO:0000313" key="5">
    <source>
        <dbReference type="EMBL" id="BBI31243.1"/>
    </source>
</evidence>
<dbReference type="PANTHER" id="PTHR43270">
    <property type="entry name" value="BETA-ALA-HIS DIPEPTIDASE"/>
    <property type="match status" value="1"/>
</dbReference>
<dbReference type="EMBL" id="AP019400">
    <property type="protein sequence ID" value="BBI31243.1"/>
    <property type="molecule type" value="Genomic_DNA"/>
</dbReference>
<evidence type="ECO:0000256" key="2">
    <source>
        <dbReference type="ARBA" id="ARBA00022723"/>
    </source>
</evidence>
<gene>
    <name evidence="5" type="ORF">KCTCHS21_06420</name>
</gene>
<feature type="domain" description="Peptidase M20 dimerisation" evidence="4">
    <location>
        <begin position="199"/>
        <end position="356"/>
    </location>
</feature>
<name>A0A3T1CZG5_9BACL</name>
<reference evidence="5 6" key="1">
    <citation type="submission" date="2019-01" db="EMBL/GenBank/DDBJ databases">
        <title>Complete genome sequence of Cohnella hallensis HS21 isolated from Korean fir (Abies koreana) rhizospheric soil.</title>
        <authorList>
            <person name="Jiang L."/>
            <person name="Kang S.W."/>
            <person name="Kim S."/>
            <person name="Jung J."/>
            <person name="Kim C.Y."/>
            <person name="Kim D.H."/>
            <person name="Kim S.W."/>
            <person name="Lee J."/>
        </authorList>
    </citation>
    <scope>NUCLEOTIDE SEQUENCE [LARGE SCALE GENOMIC DNA]</scope>
    <source>
        <strain evidence="5 6">HS21</strain>
    </source>
</reference>
<proteinExistence type="predicted"/>
<keyword evidence="6" id="KW-1185">Reference proteome</keyword>
<dbReference type="PANTHER" id="PTHR43270:SF8">
    <property type="entry name" value="DI- AND TRIPEPTIDASE DUG2-RELATED"/>
    <property type="match status" value="1"/>
</dbReference>
<keyword evidence="2" id="KW-0479">Metal-binding</keyword>
<dbReference type="Pfam" id="PF07687">
    <property type="entry name" value="M20_dimer"/>
    <property type="match status" value="1"/>
</dbReference>
<dbReference type="RefSeq" id="WP_130605097.1">
    <property type="nucleotide sequence ID" value="NZ_AP019400.1"/>
</dbReference>
<dbReference type="InterPro" id="IPR002933">
    <property type="entry name" value="Peptidase_M20"/>
</dbReference>
<dbReference type="InterPro" id="IPR051458">
    <property type="entry name" value="Cyt/Met_Dipeptidase"/>
</dbReference>
<keyword evidence="3" id="KW-0378">Hydrolase</keyword>
<dbReference type="Gene3D" id="3.30.70.360">
    <property type="match status" value="1"/>
</dbReference>
<dbReference type="GO" id="GO:0008233">
    <property type="term" value="F:peptidase activity"/>
    <property type="evidence" value="ECO:0007669"/>
    <property type="project" value="UniProtKB-KW"/>
</dbReference>
<sequence>MSNDFVSQLTEKAEDIYPEALRLLEGLIAIPSVAAQHREIPTAVSYIRETIDQWGGQTVVLDDLPGNPVVYGYFPAGPGGNAQRTLLFYNHYDVQPEEPLEEWESAPFELTERDGKLIGRGVGDNKGDIAARLAAVRIMQSLPGGLPCNVKFMLEGEEEIGSPNLAPYVDKYKDLFAADACIWEFGYKDESERLGLVAGLKGLLYVELNCQNADHDQHSLTSGYIDNPIFRLTHALASLKDEQGHVRIEGFYEDVQPPTEEELQAVLNLPFDEEKIKQLYGLRLPLLTERSGKDPRIVTAFDPLLTVCGIHGGYTGEGAKTLVPREASAKLEVRLVAGQDPKKVVHLLRAHLERHGFGEIQVTVINDKQRGYRSDFSDPFVKLVKSTAEEVYKDGVTITPSHPGCGPIYDLGNVLQLPIVSTGIGWIGSKYHAPNECVRIDDFKQGIVHIALLLSRFGQLTQD</sequence>
<dbReference type="GO" id="GO:0009089">
    <property type="term" value="P:lysine biosynthetic process via diaminopimelate"/>
    <property type="evidence" value="ECO:0007669"/>
    <property type="project" value="TreeGrafter"/>
</dbReference>
<dbReference type="Gene3D" id="3.40.630.10">
    <property type="entry name" value="Zn peptidases"/>
    <property type="match status" value="1"/>
</dbReference>
<evidence type="ECO:0000256" key="1">
    <source>
        <dbReference type="ARBA" id="ARBA00022670"/>
    </source>
</evidence>
<keyword evidence="1" id="KW-0645">Protease</keyword>
<accession>A0A3T1CZG5</accession>